<keyword evidence="3" id="KW-1185">Reference proteome</keyword>
<feature type="region of interest" description="Disordered" evidence="1">
    <location>
        <begin position="1"/>
        <end position="44"/>
    </location>
</feature>
<evidence type="ECO:0000256" key="1">
    <source>
        <dbReference type="SAM" id="MobiDB-lite"/>
    </source>
</evidence>
<reference evidence="2 3" key="1">
    <citation type="journal article" date="2019" name="Commun. Biol.">
        <title>The bagworm genome reveals a unique fibroin gene that provides high tensile strength.</title>
        <authorList>
            <person name="Kono N."/>
            <person name="Nakamura H."/>
            <person name="Ohtoshi R."/>
            <person name="Tomita M."/>
            <person name="Numata K."/>
            <person name="Arakawa K."/>
        </authorList>
    </citation>
    <scope>NUCLEOTIDE SEQUENCE [LARGE SCALE GENOMIC DNA]</scope>
</reference>
<sequence length="302" mass="32087">MNPEHHNLNTGGGQPPGNSESQNQRSQASQQGQPNNLPPTTSATDLRVNSASAAVNVALSSVAKYWVFTNLFPSPIPQVSVYGLPTGARIENGKPVQDPLNQSHASILNGDPNIILGHHSSAQTPVSVSTGSGQQLPVSQIIAAQSAQTHESVVGHGQQQELSNQQSSSNSGAQGAVNSGQSSHQQVPNNRVEFVQHHNIDMQSHHSQQHIMQQQLMASARPDHTNQQIQLTVSEDGIVTVVEPGGGGKLVEKDTHHDAGHGKAPPDHGLTVHQLQQIVGQQVPPPFVRLLLTPPGLYPKPF</sequence>
<evidence type="ECO:0000313" key="2">
    <source>
        <dbReference type="EMBL" id="GBP88770.1"/>
    </source>
</evidence>
<feature type="compositionally biased region" description="Low complexity" evidence="1">
    <location>
        <begin position="155"/>
        <end position="180"/>
    </location>
</feature>
<protein>
    <submittedName>
        <fullName evidence="2">Uncharacterized protein</fullName>
    </submittedName>
</protein>
<name>A0A4C1ZLL0_EUMVA</name>
<comment type="caution">
    <text evidence="2">The sequence shown here is derived from an EMBL/GenBank/DDBJ whole genome shotgun (WGS) entry which is preliminary data.</text>
</comment>
<gene>
    <name evidence="2" type="ORF">EVAR_65369_1</name>
</gene>
<organism evidence="2 3">
    <name type="scientific">Eumeta variegata</name>
    <name type="common">Bagworm moth</name>
    <name type="synonym">Eumeta japonica</name>
    <dbReference type="NCBI Taxonomy" id="151549"/>
    <lineage>
        <taxon>Eukaryota</taxon>
        <taxon>Metazoa</taxon>
        <taxon>Ecdysozoa</taxon>
        <taxon>Arthropoda</taxon>
        <taxon>Hexapoda</taxon>
        <taxon>Insecta</taxon>
        <taxon>Pterygota</taxon>
        <taxon>Neoptera</taxon>
        <taxon>Endopterygota</taxon>
        <taxon>Lepidoptera</taxon>
        <taxon>Glossata</taxon>
        <taxon>Ditrysia</taxon>
        <taxon>Tineoidea</taxon>
        <taxon>Psychidae</taxon>
        <taxon>Oiketicinae</taxon>
        <taxon>Eumeta</taxon>
    </lineage>
</organism>
<feature type="compositionally biased region" description="Polar residues" evidence="1">
    <location>
        <begin position="34"/>
        <end position="44"/>
    </location>
</feature>
<feature type="region of interest" description="Disordered" evidence="1">
    <location>
        <begin position="147"/>
        <end position="187"/>
    </location>
</feature>
<dbReference type="OrthoDB" id="654211at2759"/>
<accession>A0A4C1ZLL0</accession>
<dbReference type="AlphaFoldDB" id="A0A4C1ZLL0"/>
<proteinExistence type="predicted"/>
<feature type="compositionally biased region" description="Low complexity" evidence="1">
    <location>
        <begin position="19"/>
        <end position="33"/>
    </location>
</feature>
<dbReference type="EMBL" id="BGZK01001957">
    <property type="protein sequence ID" value="GBP88770.1"/>
    <property type="molecule type" value="Genomic_DNA"/>
</dbReference>
<dbReference type="Proteomes" id="UP000299102">
    <property type="component" value="Unassembled WGS sequence"/>
</dbReference>
<evidence type="ECO:0000313" key="3">
    <source>
        <dbReference type="Proteomes" id="UP000299102"/>
    </source>
</evidence>
<dbReference type="STRING" id="151549.A0A4C1ZLL0"/>